<protein>
    <submittedName>
        <fullName evidence="1">Uncharacterized protein</fullName>
    </submittedName>
</protein>
<accession>A0ACC1LTV2</accession>
<evidence type="ECO:0000313" key="2">
    <source>
        <dbReference type="Proteomes" id="UP001139981"/>
    </source>
</evidence>
<reference evidence="1" key="1">
    <citation type="submission" date="2022-07" db="EMBL/GenBank/DDBJ databases">
        <title>Phylogenomic reconstructions and comparative analyses of Kickxellomycotina fungi.</title>
        <authorList>
            <person name="Reynolds N.K."/>
            <person name="Stajich J.E."/>
            <person name="Barry K."/>
            <person name="Grigoriev I.V."/>
            <person name="Crous P."/>
            <person name="Smith M.E."/>
        </authorList>
    </citation>
    <scope>NUCLEOTIDE SEQUENCE</scope>
    <source>
        <strain evidence="1">CBS 190363</strain>
    </source>
</reference>
<sequence>MRASLRTVRANARRYIPSLNVTQSKRHFRPWKATIGLELHIQLAAADKLFSAASAKWNDPPNTNVDLADAGLPGSLPRLNPECVLLASRAILCLNGQVQSRSSFDRKHYFYSDQPLGFQITQQQHPIG</sequence>
<name>A0ACC1LTV2_9FUNG</name>
<comment type="caution">
    <text evidence="1">The sequence shown here is derived from an EMBL/GenBank/DDBJ whole genome shotgun (WGS) entry which is preliminary data.</text>
</comment>
<keyword evidence="2" id="KW-1185">Reference proteome</keyword>
<gene>
    <name evidence="1" type="ORF">IWW38_006074</name>
</gene>
<feature type="non-terminal residue" evidence="1">
    <location>
        <position position="128"/>
    </location>
</feature>
<organism evidence="1 2">
    <name type="scientific">Coemansia aciculifera</name>
    <dbReference type="NCBI Taxonomy" id="417176"/>
    <lineage>
        <taxon>Eukaryota</taxon>
        <taxon>Fungi</taxon>
        <taxon>Fungi incertae sedis</taxon>
        <taxon>Zoopagomycota</taxon>
        <taxon>Kickxellomycotina</taxon>
        <taxon>Kickxellomycetes</taxon>
        <taxon>Kickxellales</taxon>
        <taxon>Kickxellaceae</taxon>
        <taxon>Coemansia</taxon>
    </lineage>
</organism>
<dbReference type="EMBL" id="JANBVB010003257">
    <property type="protein sequence ID" value="KAJ2879698.1"/>
    <property type="molecule type" value="Genomic_DNA"/>
</dbReference>
<evidence type="ECO:0000313" key="1">
    <source>
        <dbReference type="EMBL" id="KAJ2879698.1"/>
    </source>
</evidence>
<dbReference type="Proteomes" id="UP001139981">
    <property type="component" value="Unassembled WGS sequence"/>
</dbReference>
<proteinExistence type="predicted"/>